<dbReference type="Gene3D" id="3.40.190.290">
    <property type="match status" value="1"/>
</dbReference>
<dbReference type="FunFam" id="1.10.10.10:FF:000001">
    <property type="entry name" value="LysR family transcriptional regulator"/>
    <property type="match status" value="1"/>
</dbReference>
<dbReference type="PANTHER" id="PTHR30537:SF5">
    <property type="entry name" value="HTH-TYPE TRANSCRIPTIONAL ACTIVATOR TTDR-RELATED"/>
    <property type="match status" value="1"/>
</dbReference>
<dbReference type="CDD" id="cd08422">
    <property type="entry name" value="PBP2_CrgA_like"/>
    <property type="match status" value="1"/>
</dbReference>
<comment type="similarity">
    <text evidence="1">Belongs to the LysR transcriptional regulatory family.</text>
</comment>
<dbReference type="InterPro" id="IPR058163">
    <property type="entry name" value="LysR-type_TF_proteobact-type"/>
</dbReference>
<evidence type="ECO:0000313" key="7">
    <source>
        <dbReference type="Proteomes" id="UP000216361"/>
    </source>
</evidence>
<dbReference type="InterPro" id="IPR036388">
    <property type="entry name" value="WH-like_DNA-bd_sf"/>
</dbReference>
<evidence type="ECO:0000313" key="6">
    <source>
        <dbReference type="EMBL" id="OYQ18673.1"/>
    </source>
</evidence>
<dbReference type="GO" id="GO:0003700">
    <property type="term" value="F:DNA-binding transcription factor activity"/>
    <property type="evidence" value="ECO:0007669"/>
    <property type="project" value="InterPro"/>
</dbReference>
<evidence type="ECO:0000256" key="1">
    <source>
        <dbReference type="ARBA" id="ARBA00009437"/>
    </source>
</evidence>
<proteinExistence type="inferred from homology"/>
<reference evidence="6 7" key="1">
    <citation type="submission" date="2017-07" db="EMBL/GenBank/DDBJ databases">
        <title>Elstera cyanobacteriorum sp. nov., a novel bacterium isolated from cyanobacterial aggregates in a eutrophic lake.</title>
        <authorList>
            <person name="Cai H."/>
        </authorList>
    </citation>
    <scope>NUCLEOTIDE SEQUENCE [LARGE SCALE GENOMIC DNA]</scope>
    <source>
        <strain evidence="6 7">TH019</strain>
    </source>
</reference>
<dbReference type="EMBL" id="NOXS01000032">
    <property type="protein sequence ID" value="OYQ18673.1"/>
    <property type="molecule type" value="Genomic_DNA"/>
</dbReference>
<dbReference type="GO" id="GO:0003677">
    <property type="term" value="F:DNA binding"/>
    <property type="evidence" value="ECO:0007669"/>
    <property type="project" value="UniProtKB-KW"/>
</dbReference>
<dbReference type="SUPFAM" id="SSF46785">
    <property type="entry name" value="Winged helix' DNA-binding domain"/>
    <property type="match status" value="1"/>
</dbReference>
<dbReference type="Proteomes" id="UP000216361">
    <property type="component" value="Unassembled WGS sequence"/>
</dbReference>
<comment type="caution">
    <text evidence="6">The sequence shown here is derived from an EMBL/GenBank/DDBJ whole genome shotgun (WGS) entry which is preliminary data.</text>
</comment>
<sequence length="304" mass="32968">MLDQLRALAVFARAAELGSFRAAGLALGLSPSVVSHHIQRLEQRYGVALFYRTTRSLRLTAQGQALLEAAKAMLVAAERGLDGLASDAEEPVGSLTIAVPAILALSPWIDHIGMFIRSFPKVSLALDFSDQRVRLIDEGFDLALRLGSLADSSLKAQKLGMVNRHLYASDVYAARWPQPTHPNDLAAWDWLTLQGVVQPGRLFHPAYGDVDLVIVPRARASSATALYHLARAGAGIVLLPDFLGEADVAVGRMRRILPDWQANPLGLYAVWPSNASQGSLTRRFIEFIAAEEGKRLKASSTRAG</sequence>
<dbReference type="Pfam" id="PF00126">
    <property type="entry name" value="HTH_1"/>
    <property type="match status" value="1"/>
</dbReference>
<keyword evidence="2" id="KW-0805">Transcription regulation</keyword>
<dbReference type="InterPro" id="IPR000847">
    <property type="entry name" value="LysR_HTH_N"/>
</dbReference>
<keyword evidence="7" id="KW-1185">Reference proteome</keyword>
<dbReference type="Gene3D" id="1.10.10.10">
    <property type="entry name" value="Winged helix-like DNA-binding domain superfamily/Winged helix DNA-binding domain"/>
    <property type="match status" value="1"/>
</dbReference>
<dbReference type="InterPro" id="IPR005119">
    <property type="entry name" value="LysR_subst-bd"/>
</dbReference>
<dbReference type="PANTHER" id="PTHR30537">
    <property type="entry name" value="HTH-TYPE TRANSCRIPTIONAL REGULATOR"/>
    <property type="match status" value="1"/>
</dbReference>
<dbReference type="InterPro" id="IPR036390">
    <property type="entry name" value="WH_DNA-bd_sf"/>
</dbReference>
<name>A0A255XNW5_9PROT</name>
<keyword evidence="3" id="KW-0238">DNA-binding</keyword>
<evidence type="ECO:0000259" key="5">
    <source>
        <dbReference type="PROSITE" id="PS50931"/>
    </source>
</evidence>
<protein>
    <recommendedName>
        <fullName evidence="5">HTH lysR-type domain-containing protein</fullName>
    </recommendedName>
</protein>
<dbReference type="SUPFAM" id="SSF53850">
    <property type="entry name" value="Periplasmic binding protein-like II"/>
    <property type="match status" value="1"/>
</dbReference>
<feature type="domain" description="HTH lysR-type" evidence="5">
    <location>
        <begin position="1"/>
        <end position="60"/>
    </location>
</feature>
<accession>A0A255XNW5</accession>
<evidence type="ECO:0000256" key="2">
    <source>
        <dbReference type="ARBA" id="ARBA00023015"/>
    </source>
</evidence>
<gene>
    <name evidence="6" type="ORF">CHR90_10445</name>
</gene>
<dbReference type="Pfam" id="PF03466">
    <property type="entry name" value="LysR_substrate"/>
    <property type="match status" value="1"/>
</dbReference>
<dbReference type="OrthoDB" id="9812435at2"/>
<keyword evidence="4" id="KW-0804">Transcription</keyword>
<dbReference type="PROSITE" id="PS50931">
    <property type="entry name" value="HTH_LYSR"/>
    <property type="match status" value="1"/>
</dbReference>
<dbReference type="RefSeq" id="WP_094408936.1">
    <property type="nucleotide sequence ID" value="NZ_BMJZ01000001.1"/>
</dbReference>
<evidence type="ECO:0000256" key="4">
    <source>
        <dbReference type="ARBA" id="ARBA00023163"/>
    </source>
</evidence>
<evidence type="ECO:0000256" key="3">
    <source>
        <dbReference type="ARBA" id="ARBA00023125"/>
    </source>
</evidence>
<dbReference type="AlphaFoldDB" id="A0A255XNW5"/>
<organism evidence="6 7">
    <name type="scientific">Elstera cyanobacteriorum</name>
    <dbReference type="NCBI Taxonomy" id="2022747"/>
    <lineage>
        <taxon>Bacteria</taxon>
        <taxon>Pseudomonadati</taxon>
        <taxon>Pseudomonadota</taxon>
        <taxon>Alphaproteobacteria</taxon>
        <taxon>Rhodospirillales</taxon>
        <taxon>Rhodospirillaceae</taxon>
        <taxon>Elstera</taxon>
    </lineage>
</organism>